<evidence type="ECO:0000313" key="2">
    <source>
        <dbReference type="WBParaSite" id="RSKR_0000004900.1"/>
    </source>
</evidence>
<dbReference type="WBParaSite" id="RSKR_0000004900.1">
    <property type="protein sequence ID" value="RSKR_0000004900.1"/>
    <property type="gene ID" value="RSKR_0000004900"/>
</dbReference>
<organism evidence="1 2">
    <name type="scientific">Rhabditophanes sp. KR3021</name>
    <dbReference type="NCBI Taxonomy" id="114890"/>
    <lineage>
        <taxon>Eukaryota</taxon>
        <taxon>Metazoa</taxon>
        <taxon>Ecdysozoa</taxon>
        <taxon>Nematoda</taxon>
        <taxon>Chromadorea</taxon>
        <taxon>Rhabditida</taxon>
        <taxon>Tylenchina</taxon>
        <taxon>Panagrolaimomorpha</taxon>
        <taxon>Strongyloidoidea</taxon>
        <taxon>Alloionematidae</taxon>
        <taxon>Rhabditophanes</taxon>
    </lineage>
</organism>
<name>A0AC35TFN5_9BILA</name>
<sequence length="226" mass="25913">MVNEPLNCQDIRVPYLNKDEPILLEQNLKTANPFELFDGWFKEVAVKSDLSFEEINSVCLSTCLHNKPSSRMVLMKSYDKEGFVFYTNKVSRKGQELSGNPFAAMLFYWPKLARQVRIEGSVVELALCVADEYWNSRPLASRIGSKSSDQGSTIPNRDVLECRKKELEKVAELEGGNAITRPSTWIGYRLVPHNFEFWQGQSNRLHDRLIFDGSKDGIWSMKRLSP</sequence>
<proteinExistence type="predicted"/>
<reference evidence="2" key="1">
    <citation type="submission" date="2016-11" db="UniProtKB">
        <authorList>
            <consortium name="WormBaseParasite"/>
        </authorList>
    </citation>
    <scope>IDENTIFICATION</scope>
    <source>
        <strain evidence="2">KR3021</strain>
    </source>
</reference>
<evidence type="ECO:0000313" key="1">
    <source>
        <dbReference type="Proteomes" id="UP000095286"/>
    </source>
</evidence>
<protein>
    <submittedName>
        <fullName evidence="2">Pyridoxal 5'-phosphate synthase</fullName>
    </submittedName>
</protein>
<dbReference type="Proteomes" id="UP000095286">
    <property type="component" value="Unplaced"/>
</dbReference>
<accession>A0AC35TFN5</accession>